<proteinExistence type="predicted"/>
<comment type="caution">
    <text evidence="2">The sequence shown here is derived from an EMBL/GenBank/DDBJ whole genome shotgun (WGS) entry which is preliminary data.</text>
</comment>
<dbReference type="AlphaFoldDB" id="A0AAD3TZY8"/>
<dbReference type="Proteomes" id="UP001222932">
    <property type="component" value="Unassembled WGS sequence"/>
</dbReference>
<protein>
    <submittedName>
        <fullName evidence="2">Uncharacterized protein</fullName>
    </submittedName>
</protein>
<gene>
    <name evidence="2" type="ORF">CspeluHIS016_0802770</name>
</gene>
<reference evidence="2" key="1">
    <citation type="journal article" date="2023" name="BMC Genomics">
        <title>Chromosome-level genome assemblies of Cutaneotrichosporon spp. (Trichosporonales, Basidiomycota) reveal imbalanced evolution between nucleotide sequences and chromosome synteny.</title>
        <authorList>
            <person name="Kobayashi Y."/>
            <person name="Kayamori A."/>
            <person name="Aoki K."/>
            <person name="Shiwa Y."/>
            <person name="Matsutani M."/>
            <person name="Fujita N."/>
            <person name="Sugita T."/>
            <person name="Iwasaki W."/>
            <person name="Tanaka N."/>
            <person name="Takashima M."/>
        </authorList>
    </citation>
    <scope>NUCLEOTIDE SEQUENCE</scope>
    <source>
        <strain evidence="2">HIS016</strain>
    </source>
</reference>
<name>A0AAD3TZY8_9TREE</name>
<sequence>MGFILIVVFVITAYGTDLLLQRILHMTHEEAELLRVIDALAAEVGTHRVRQDSVDREVALLCAAADADTAEFDKLREASGTATPEEIESSIKTNGAHAPDTRTPFKKAQAARRSQIRLAVAASMGWGALLGSVLGHL</sequence>
<reference evidence="2" key="2">
    <citation type="submission" date="2023-06" db="EMBL/GenBank/DDBJ databases">
        <authorList>
            <person name="Kobayashi Y."/>
            <person name="Kayamori A."/>
            <person name="Aoki K."/>
            <person name="Shiwa Y."/>
            <person name="Fujita N."/>
            <person name="Sugita T."/>
            <person name="Iwasaki W."/>
            <person name="Tanaka N."/>
            <person name="Takashima M."/>
        </authorList>
    </citation>
    <scope>NUCLEOTIDE SEQUENCE</scope>
    <source>
        <strain evidence="2">HIS016</strain>
    </source>
</reference>
<evidence type="ECO:0000313" key="2">
    <source>
        <dbReference type="EMBL" id="GMK59671.1"/>
    </source>
</evidence>
<accession>A0AAD3TZY8</accession>
<dbReference type="EMBL" id="BTCM01000008">
    <property type="protein sequence ID" value="GMK59671.1"/>
    <property type="molecule type" value="Genomic_DNA"/>
</dbReference>
<organism evidence="2 3">
    <name type="scientific">Cutaneotrichosporon spelunceum</name>
    <dbReference type="NCBI Taxonomy" id="1672016"/>
    <lineage>
        <taxon>Eukaryota</taxon>
        <taxon>Fungi</taxon>
        <taxon>Dikarya</taxon>
        <taxon>Basidiomycota</taxon>
        <taxon>Agaricomycotina</taxon>
        <taxon>Tremellomycetes</taxon>
        <taxon>Trichosporonales</taxon>
        <taxon>Trichosporonaceae</taxon>
        <taxon>Cutaneotrichosporon</taxon>
    </lineage>
</organism>
<feature type="region of interest" description="Disordered" evidence="1">
    <location>
        <begin position="82"/>
        <end position="102"/>
    </location>
</feature>
<keyword evidence="3" id="KW-1185">Reference proteome</keyword>
<evidence type="ECO:0000256" key="1">
    <source>
        <dbReference type="SAM" id="MobiDB-lite"/>
    </source>
</evidence>
<evidence type="ECO:0000313" key="3">
    <source>
        <dbReference type="Proteomes" id="UP001222932"/>
    </source>
</evidence>